<gene>
    <name evidence="2" type="ORF">PGQ11_010596</name>
</gene>
<reference evidence="2 3" key="1">
    <citation type="journal article" date="2024" name="IMA Fungus">
        <title>Apiospora arundinis, a panoply of carbohydrate-active enzymes and secondary metabolites.</title>
        <authorList>
            <person name="Sorensen T."/>
            <person name="Petersen C."/>
            <person name="Muurmann A.T."/>
            <person name="Christiansen J.V."/>
            <person name="Brundto M.L."/>
            <person name="Overgaard C.K."/>
            <person name="Boysen A.T."/>
            <person name="Wollenberg R.D."/>
            <person name="Larsen T.O."/>
            <person name="Sorensen J.L."/>
            <person name="Nielsen K.L."/>
            <person name="Sondergaard T.E."/>
        </authorList>
    </citation>
    <scope>NUCLEOTIDE SEQUENCE [LARGE SCALE GENOMIC DNA]</scope>
    <source>
        <strain evidence="2 3">AAU 773</strain>
    </source>
</reference>
<proteinExistence type="predicted"/>
<feature type="compositionally biased region" description="Basic and acidic residues" evidence="1">
    <location>
        <begin position="76"/>
        <end position="87"/>
    </location>
</feature>
<protein>
    <submittedName>
        <fullName evidence="2">Uncharacterized protein</fullName>
    </submittedName>
</protein>
<keyword evidence="3" id="KW-1185">Reference proteome</keyword>
<sequence>MCYNLRVYYDCPETHLQSSRGRLCSAPYQCGCWRRHDPDRLRRLHVQETLSPDLCPRCPAPRGCGGGTISDDEGYDGDHGGEKKETGDSATLPDDSETRRGRPEPSDALVQELRLAKRAMLVPRRVTALHKGDSLNISIRL</sequence>
<name>A0ABR2IA42_9PEZI</name>
<evidence type="ECO:0000313" key="3">
    <source>
        <dbReference type="Proteomes" id="UP001390339"/>
    </source>
</evidence>
<comment type="caution">
    <text evidence="2">The sequence shown here is derived from an EMBL/GenBank/DDBJ whole genome shotgun (WGS) entry which is preliminary data.</text>
</comment>
<feature type="compositionally biased region" description="Basic and acidic residues" evidence="1">
    <location>
        <begin position="96"/>
        <end position="105"/>
    </location>
</feature>
<dbReference type="Proteomes" id="UP001390339">
    <property type="component" value="Unassembled WGS sequence"/>
</dbReference>
<evidence type="ECO:0000313" key="2">
    <source>
        <dbReference type="EMBL" id="KAK8859862.1"/>
    </source>
</evidence>
<organism evidence="2 3">
    <name type="scientific">Apiospora arundinis</name>
    <dbReference type="NCBI Taxonomy" id="335852"/>
    <lineage>
        <taxon>Eukaryota</taxon>
        <taxon>Fungi</taxon>
        <taxon>Dikarya</taxon>
        <taxon>Ascomycota</taxon>
        <taxon>Pezizomycotina</taxon>
        <taxon>Sordariomycetes</taxon>
        <taxon>Xylariomycetidae</taxon>
        <taxon>Amphisphaeriales</taxon>
        <taxon>Apiosporaceae</taxon>
        <taxon>Apiospora</taxon>
    </lineage>
</organism>
<dbReference type="EMBL" id="JAPCWZ010000006">
    <property type="protein sequence ID" value="KAK8859862.1"/>
    <property type="molecule type" value="Genomic_DNA"/>
</dbReference>
<feature type="region of interest" description="Disordered" evidence="1">
    <location>
        <begin position="66"/>
        <end position="108"/>
    </location>
</feature>
<evidence type="ECO:0000256" key="1">
    <source>
        <dbReference type="SAM" id="MobiDB-lite"/>
    </source>
</evidence>
<accession>A0ABR2IA42</accession>